<comment type="caution">
    <text evidence="8">The sequence shown here is derived from an EMBL/GenBank/DDBJ whole genome shotgun (WGS) entry which is preliminary data.</text>
</comment>
<proteinExistence type="predicted"/>
<feature type="transmembrane region" description="Helical" evidence="5">
    <location>
        <begin position="904"/>
        <end position="925"/>
    </location>
</feature>
<evidence type="ECO:0000256" key="3">
    <source>
        <dbReference type="ARBA" id="ARBA00022989"/>
    </source>
</evidence>
<feature type="transmembrane region" description="Helical" evidence="5">
    <location>
        <begin position="648"/>
        <end position="667"/>
    </location>
</feature>
<feature type="transmembrane region" description="Helical" evidence="5">
    <location>
        <begin position="937"/>
        <end position="964"/>
    </location>
</feature>
<keyword evidence="3 5" id="KW-1133">Transmembrane helix</keyword>
<dbReference type="InterPro" id="IPR011547">
    <property type="entry name" value="SLC26A/SulP_dom"/>
</dbReference>
<evidence type="ECO:0000256" key="4">
    <source>
        <dbReference type="ARBA" id="ARBA00023136"/>
    </source>
</evidence>
<feature type="transmembrane region" description="Helical" evidence="5">
    <location>
        <begin position="102"/>
        <end position="122"/>
    </location>
</feature>
<feature type="transmembrane region" description="Helical" evidence="5">
    <location>
        <begin position="28"/>
        <end position="47"/>
    </location>
</feature>
<reference evidence="8 9" key="1">
    <citation type="journal article" date="2019" name="Philos. Trans. R. Soc. Lond., B, Biol. Sci.">
        <title>Ant behaviour and brain gene expression of defending hosts depend on the ecological success of the intruding social parasite.</title>
        <authorList>
            <person name="Kaur R."/>
            <person name="Stoldt M."/>
            <person name="Jongepier E."/>
            <person name="Feldmeyer B."/>
            <person name="Menzel F."/>
            <person name="Bornberg-Bauer E."/>
            <person name="Foitzik S."/>
        </authorList>
    </citation>
    <scope>NUCLEOTIDE SEQUENCE [LARGE SCALE GENOMIC DNA]</scope>
    <source>
        <tissue evidence="8">Whole body</tissue>
    </source>
</reference>
<dbReference type="CDD" id="cd07042">
    <property type="entry name" value="STAS_SulP_like_sulfate_transporter"/>
    <property type="match status" value="2"/>
</dbReference>
<dbReference type="STRING" id="300112.A0A4S2KDX1"/>
<dbReference type="Pfam" id="PF01740">
    <property type="entry name" value="STAS"/>
    <property type="match status" value="1"/>
</dbReference>
<keyword evidence="2 5" id="KW-0812">Transmembrane</keyword>
<feature type="transmembrane region" description="Helical" evidence="5">
    <location>
        <begin position="287"/>
        <end position="305"/>
    </location>
</feature>
<evidence type="ECO:0000259" key="7">
    <source>
        <dbReference type="Pfam" id="PF01740"/>
    </source>
</evidence>
<dbReference type="SUPFAM" id="SSF52091">
    <property type="entry name" value="SpoIIaa-like"/>
    <property type="match status" value="1"/>
</dbReference>
<feature type="transmembrane region" description="Helical" evidence="5">
    <location>
        <begin position="619"/>
        <end position="641"/>
    </location>
</feature>
<feature type="transmembrane region" description="Helical" evidence="5">
    <location>
        <begin position="341"/>
        <end position="368"/>
    </location>
</feature>
<feature type="transmembrane region" description="Helical" evidence="5">
    <location>
        <begin position="575"/>
        <end position="599"/>
    </location>
</feature>
<evidence type="ECO:0000313" key="9">
    <source>
        <dbReference type="Proteomes" id="UP000310200"/>
    </source>
</evidence>
<feature type="domain" description="STAS" evidence="7">
    <location>
        <begin position="387"/>
        <end position="461"/>
    </location>
</feature>
<dbReference type="InterPro" id="IPR001902">
    <property type="entry name" value="SLC26A/SulP_fam"/>
</dbReference>
<feature type="domain" description="SLC26A/SulP transporter" evidence="6">
    <location>
        <begin position="544"/>
        <end position="938"/>
    </location>
</feature>
<dbReference type="PANTHER" id="PTHR11814">
    <property type="entry name" value="SULFATE TRANSPORTER"/>
    <property type="match status" value="1"/>
</dbReference>
<keyword evidence="4 5" id="KW-0472">Membrane</keyword>
<dbReference type="AlphaFoldDB" id="A0A4S2KDX1"/>
<evidence type="ECO:0000256" key="1">
    <source>
        <dbReference type="ARBA" id="ARBA00004141"/>
    </source>
</evidence>
<sequence>MAITNFQRMIKDRIPILKWMPQYKLKDALGDLVAGLTVGLTLIPQAIAYAGLAGLDPQYGLYSAFAGSFVYIFFGTCREVNIGPTALLSLLTWTYASGIPEYAALLCFLSGCITILLGILRLGFLIEFISIPVVSGFTSAASVIIACSQIKSLLGLNIHGESFVEIWAVASYIFETHGGAPYILTGHIDAGLPIVEPPPFSRTVGNQTETFIDMAKKFKFGILVIPFISIIGNVAIAKAFSHGMPLDATQEMLTLGLCNLVGSFFQSMPVTGSFSRSAVNNASGVRTPLGGIYTGILVILSLSLLTPYFYYIPKATLSSVIISAVIFMVEIERDLIPAFVTFLACLFVGVELGILIGTLLDLAILVYLNARPTINIEHRNISTIDYFLVRPSAGILFPAVDHLRMYLTKNPGMNVVLDCEHIDRIDFTAAQSISMMIKDFRKNNCQLIMLRANCAILTSIQSLSDKQILMARDEVDLIAILGGPKGMTHDLAIVSKTNERASTWLMATEADRWKKKTCLDRLRKLASRRVPILAWLPKYNSEKFFSDVIAGVTVGLTVMPQGLAYATLAGLKPQYGLYSAFMGAIVYVIFGSCKDITIGPTALMALMTHDYVEGRNADFAILLAFLSGCLQLLMACLRLGVLVDFISIPVTVGFTSATSVIIVASQLKGLLGLKISSQGFVDTSIKVFENIGDTSPWDAGMSISCIAILLLFRKMKDVKLHAIGKKSTNYQQIIAKAIWLLSTARNAIVVVICSVIAYKYDSSESGSPFILTGPVRSGLPPFGLPPFSTQVNNQTFTFTQMCSELGASIVLVPIIAVLGNVAIAKAFMNEGKVDASQELLTLGICNILGSCASSMPVTGSFSRSAVNHASGVKTPMGGLYTGILIILALSLLTPYFYYIPKASLSAVIICAVIYMIEYEVVKLMWKSSKKDLVPMFVTFLFCLVIGVEYGILSGVGINLMFLLYPSARPTVHVDKCTTDCGAEYLLVTPGNSLYFPAVDFIKQSVGNAGIKQGSSQIPVVVDCRYILGADFTAAKGMKTLINEFSSRKQGLYFYNPRSDVVTVLKGACGDEFQYVSTQEELSYLLSTIQDKSSHQLLEQTHDKLHSSLMLNNSEMIHRNARGSCHELSEVTSTLLHATAS</sequence>
<evidence type="ECO:0000313" key="8">
    <source>
        <dbReference type="EMBL" id="TGZ47046.1"/>
    </source>
</evidence>
<dbReference type="GO" id="GO:0016020">
    <property type="term" value="C:membrane"/>
    <property type="evidence" value="ECO:0007669"/>
    <property type="project" value="UniProtKB-SubCell"/>
</dbReference>
<organism evidence="8 9">
    <name type="scientific">Temnothorax longispinosus</name>
    <dbReference type="NCBI Taxonomy" id="300112"/>
    <lineage>
        <taxon>Eukaryota</taxon>
        <taxon>Metazoa</taxon>
        <taxon>Ecdysozoa</taxon>
        <taxon>Arthropoda</taxon>
        <taxon>Hexapoda</taxon>
        <taxon>Insecta</taxon>
        <taxon>Pterygota</taxon>
        <taxon>Neoptera</taxon>
        <taxon>Endopterygota</taxon>
        <taxon>Hymenoptera</taxon>
        <taxon>Apocrita</taxon>
        <taxon>Aculeata</taxon>
        <taxon>Formicoidea</taxon>
        <taxon>Formicidae</taxon>
        <taxon>Myrmicinae</taxon>
        <taxon>Temnothorax</taxon>
    </lineage>
</organism>
<dbReference type="EMBL" id="QBLH01002780">
    <property type="protein sequence ID" value="TGZ47046.1"/>
    <property type="molecule type" value="Genomic_DNA"/>
</dbReference>
<dbReference type="InterPro" id="IPR002645">
    <property type="entry name" value="STAS_dom"/>
</dbReference>
<feature type="transmembrane region" description="Helical" evidence="5">
    <location>
        <begin position="548"/>
        <end position="568"/>
    </location>
</feature>
<evidence type="ECO:0000259" key="6">
    <source>
        <dbReference type="Pfam" id="PF00916"/>
    </source>
</evidence>
<feature type="transmembrane region" description="Helical" evidence="5">
    <location>
        <begin position="733"/>
        <end position="758"/>
    </location>
</feature>
<feature type="transmembrane region" description="Helical" evidence="5">
    <location>
        <begin position="252"/>
        <end position="275"/>
    </location>
</feature>
<evidence type="ECO:0000256" key="5">
    <source>
        <dbReference type="SAM" id="Phobius"/>
    </source>
</evidence>
<dbReference type="Gene3D" id="3.30.750.24">
    <property type="entry name" value="STAS domain"/>
    <property type="match status" value="2"/>
</dbReference>
<dbReference type="Pfam" id="PF00916">
    <property type="entry name" value="Sulfate_transp"/>
    <property type="match status" value="2"/>
</dbReference>
<feature type="transmembrane region" description="Helical" evidence="5">
    <location>
        <begin position="805"/>
        <end position="827"/>
    </location>
</feature>
<dbReference type="GO" id="GO:0055085">
    <property type="term" value="P:transmembrane transport"/>
    <property type="evidence" value="ECO:0007669"/>
    <property type="project" value="InterPro"/>
</dbReference>
<feature type="transmembrane region" description="Helical" evidence="5">
    <location>
        <begin position="220"/>
        <end position="240"/>
    </location>
</feature>
<gene>
    <name evidence="8" type="ORF">DBV15_03045</name>
</gene>
<dbReference type="InterPro" id="IPR036513">
    <property type="entry name" value="STAS_dom_sf"/>
</dbReference>
<comment type="subcellular location">
    <subcellularLocation>
        <location evidence="1">Membrane</location>
        <topology evidence="1">Multi-pass membrane protein</topology>
    </subcellularLocation>
</comment>
<name>A0A4S2KDX1_9HYME</name>
<accession>A0A4S2KDX1</accession>
<feature type="transmembrane region" description="Helical" evidence="5">
    <location>
        <begin position="128"/>
        <end position="147"/>
    </location>
</feature>
<dbReference type="Proteomes" id="UP000310200">
    <property type="component" value="Unassembled WGS sequence"/>
</dbReference>
<feature type="transmembrane region" description="Helical" evidence="5">
    <location>
        <begin position="839"/>
        <end position="857"/>
    </location>
</feature>
<feature type="domain" description="SLC26A/SulP transporter" evidence="6">
    <location>
        <begin position="30"/>
        <end position="175"/>
    </location>
</feature>
<feature type="transmembrane region" description="Helical" evidence="5">
    <location>
        <begin position="877"/>
        <end position="897"/>
    </location>
</feature>
<keyword evidence="9" id="KW-1185">Reference proteome</keyword>
<protein>
    <submittedName>
        <fullName evidence="8">Sodium-independent sulfate anion transporter</fullName>
    </submittedName>
</protein>
<feature type="transmembrane region" description="Helical" evidence="5">
    <location>
        <begin position="59"/>
        <end position="81"/>
    </location>
</feature>
<evidence type="ECO:0000256" key="2">
    <source>
        <dbReference type="ARBA" id="ARBA00022692"/>
    </source>
</evidence>